<feature type="compositionally biased region" description="Polar residues" evidence="1">
    <location>
        <begin position="184"/>
        <end position="195"/>
    </location>
</feature>
<dbReference type="OrthoDB" id="4025332at2759"/>
<gene>
    <name evidence="2" type="ordered locus">DEHA2G03784g</name>
</gene>
<dbReference type="OMA" id="RSITNVW"/>
<feature type="compositionally biased region" description="Basic and acidic residues" evidence="1">
    <location>
        <begin position="49"/>
        <end position="72"/>
    </location>
</feature>
<dbReference type="FunCoup" id="Q6BJB1">
    <property type="interactions" value="40"/>
</dbReference>
<proteinExistence type="predicted"/>
<name>Q6BJB1_DEBHA</name>
<dbReference type="HOGENOM" id="CLU_538638_0_0_1"/>
<sequence>MDRSTSDGSHEDSVTNSPSEKMSTVGNSEREDSTGHNFSSKENIGPNDEVDKVNTDDDARIYTETLGTKEEIMNYSSGLEVANKDEETPNISKENLVVSSEDASTNMNKGTTVGSAENEDSASIESETKITEIGTDQNNEIDTQVDSEVDAINNDELPQSLSNVDEGRIEKEASIDSVEDLKKTSSSRNSIVENSVNKESDQSDVSDNLQEDGLLSTNNKSNNTSPEGNTIPEINDYRIPNKPTKRKRDEILTNYEPIDPTSFQTEKNKKRVTGKFIDKFWEPLDAQTTSSLEKILNMCVNRTIEKYKGGSIVSKKMIEAQHLLSKNWLNEVNRKSFRSRLNVTNVPLPSTMQSTSKSIDNSLDILDYDQLTRRTQFLETYLSAELKQLSDLETYYSDLEMIYNSDLNYLNEFKKTTEINKSKMIKETIMKREKLSLDNIEPDRENIRLADHSVLTNSNFDPNSDNDTQDVLQLIDKQLQSLSSDTTNLTTLNEKLETLYNFLNKC</sequence>
<feature type="compositionally biased region" description="Basic and acidic residues" evidence="1">
    <location>
        <begin position="1"/>
        <end position="13"/>
    </location>
</feature>
<protein>
    <submittedName>
        <fullName evidence="2">DEHA2G03784p</fullName>
    </submittedName>
</protein>
<dbReference type="GeneID" id="2904582"/>
<feature type="compositionally biased region" description="Polar residues" evidence="1">
    <location>
        <begin position="89"/>
        <end position="116"/>
    </location>
</feature>
<dbReference type="EMBL" id="CR382139">
    <property type="protein sequence ID" value="CAG90162.2"/>
    <property type="molecule type" value="Genomic_DNA"/>
</dbReference>
<dbReference type="InParanoid" id="Q6BJB1"/>
<accession>Q6BJB1</accession>
<dbReference type="KEGG" id="dha:DEHA2G03784g"/>
<dbReference type="eggNOG" id="ENOG502SF7T">
    <property type="taxonomic scope" value="Eukaryota"/>
</dbReference>
<dbReference type="VEuPathDB" id="FungiDB:DEHA2G03784g"/>
<feature type="compositionally biased region" description="Basic and acidic residues" evidence="1">
    <location>
        <begin position="165"/>
        <end position="183"/>
    </location>
</feature>
<evidence type="ECO:0000313" key="3">
    <source>
        <dbReference type="Proteomes" id="UP000000599"/>
    </source>
</evidence>
<reference evidence="2 3" key="1">
    <citation type="journal article" date="2004" name="Nature">
        <title>Genome evolution in yeasts.</title>
        <authorList>
            <consortium name="Genolevures"/>
            <person name="Dujon B."/>
            <person name="Sherman D."/>
            <person name="Fischer G."/>
            <person name="Durrens P."/>
            <person name="Casaregola S."/>
            <person name="Lafontaine I."/>
            <person name="de Montigny J."/>
            <person name="Marck C."/>
            <person name="Neuveglise C."/>
            <person name="Talla E."/>
            <person name="Goffard N."/>
            <person name="Frangeul L."/>
            <person name="Aigle M."/>
            <person name="Anthouard V."/>
            <person name="Babour A."/>
            <person name="Barbe V."/>
            <person name="Barnay S."/>
            <person name="Blanchin S."/>
            <person name="Beckerich J.M."/>
            <person name="Beyne E."/>
            <person name="Bleykasten C."/>
            <person name="Boisrame A."/>
            <person name="Boyer J."/>
            <person name="Cattolico L."/>
            <person name="Confanioleri F."/>
            <person name="de Daruvar A."/>
            <person name="Despons L."/>
            <person name="Fabre E."/>
            <person name="Fairhead C."/>
            <person name="Ferry-Dumazet H."/>
            <person name="Groppi A."/>
            <person name="Hantraye F."/>
            <person name="Hennequin C."/>
            <person name="Jauniaux N."/>
            <person name="Joyet P."/>
            <person name="Kachouri R."/>
            <person name="Kerrest A."/>
            <person name="Koszul R."/>
            <person name="Lemaire M."/>
            <person name="Lesur I."/>
            <person name="Ma L."/>
            <person name="Muller H."/>
            <person name="Nicaud J.M."/>
            <person name="Nikolski M."/>
            <person name="Oztas S."/>
            <person name="Ozier-Kalogeropoulos O."/>
            <person name="Pellenz S."/>
            <person name="Potier S."/>
            <person name="Richard G.F."/>
            <person name="Straub M.L."/>
            <person name="Suleau A."/>
            <person name="Swennene D."/>
            <person name="Tekaia F."/>
            <person name="Wesolowski-Louvel M."/>
            <person name="Westhof E."/>
            <person name="Wirth B."/>
            <person name="Zeniou-Meyer M."/>
            <person name="Zivanovic I."/>
            <person name="Bolotin-Fukuhara M."/>
            <person name="Thierry A."/>
            <person name="Bouchier C."/>
            <person name="Caudron B."/>
            <person name="Scarpelli C."/>
            <person name="Gaillardin C."/>
            <person name="Weissenbach J."/>
            <person name="Wincker P."/>
            <person name="Souciet J.L."/>
        </authorList>
    </citation>
    <scope>NUCLEOTIDE SEQUENCE [LARGE SCALE GENOMIC DNA]</scope>
    <source>
        <strain evidence="3">ATCC 36239 / CBS 767 / BCRC 21394 / JCM 1990 / NBRC 0083 / IGC 2968</strain>
    </source>
</reference>
<dbReference type="RefSeq" id="XP_461710.2">
    <property type="nucleotide sequence ID" value="XM_461710.1"/>
</dbReference>
<keyword evidence="3" id="KW-1185">Reference proteome</keyword>
<dbReference type="Pfam" id="PF13094">
    <property type="entry name" value="CENP-Q"/>
    <property type="match status" value="1"/>
</dbReference>
<feature type="compositionally biased region" description="Polar residues" evidence="1">
    <location>
        <begin position="14"/>
        <end position="27"/>
    </location>
</feature>
<dbReference type="STRING" id="284592.Q6BJB1"/>
<feature type="region of interest" description="Disordered" evidence="1">
    <location>
        <begin position="1"/>
        <end position="248"/>
    </location>
</feature>
<dbReference type="Proteomes" id="UP000000599">
    <property type="component" value="Chromosome G"/>
</dbReference>
<organism evidence="2 3">
    <name type="scientific">Debaryomyces hansenii (strain ATCC 36239 / CBS 767 / BCRC 21394 / JCM 1990 / NBRC 0083 / IGC 2968)</name>
    <name type="common">Yeast</name>
    <name type="synonym">Torulaspora hansenii</name>
    <dbReference type="NCBI Taxonomy" id="284592"/>
    <lineage>
        <taxon>Eukaryota</taxon>
        <taxon>Fungi</taxon>
        <taxon>Dikarya</taxon>
        <taxon>Ascomycota</taxon>
        <taxon>Saccharomycotina</taxon>
        <taxon>Pichiomycetes</taxon>
        <taxon>Debaryomycetaceae</taxon>
        <taxon>Debaryomyces</taxon>
    </lineage>
</organism>
<dbReference type="InterPro" id="IPR025212">
    <property type="entry name" value="CAD_CENP-Q"/>
</dbReference>
<evidence type="ECO:0000313" key="2">
    <source>
        <dbReference type="EMBL" id="CAG90162.2"/>
    </source>
</evidence>
<evidence type="ECO:0000256" key="1">
    <source>
        <dbReference type="SAM" id="MobiDB-lite"/>
    </source>
</evidence>
<feature type="compositionally biased region" description="Low complexity" evidence="1">
    <location>
        <begin position="216"/>
        <end position="225"/>
    </location>
</feature>
<dbReference type="AlphaFoldDB" id="Q6BJB1"/>